<protein>
    <submittedName>
        <fullName evidence="1">Uncharacterized protein</fullName>
    </submittedName>
</protein>
<keyword evidence="2" id="KW-1185">Reference proteome</keyword>
<evidence type="ECO:0000313" key="1">
    <source>
        <dbReference type="EMBL" id="MDQ0497300.1"/>
    </source>
</evidence>
<evidence type="ECO:0000313" key="2">
    <source>
        <dbReference type="Proteomes" id="UP001242811"/>
    </source>
</evidence>
<sequence length="77" mass="8833">MKKYQCNLKKCLIMARTLGKEYKEYENQNADIFTIKKKNDSNGGINAAVAIHFMPCYFGCYDYEEGVCRPCRPGDHG</sequence>
<proteinExistence type="predicted"/>
<dbReference type="EMBL" id="JAUSWA010000067">
    <property type="protein sequence ID" value="MDQ0497300.1"/>
    <property type="molecule type" value="Genomic_DNA"/>
</dbReference>
<comment type="caution">
    <text evidence="1">The sequence shown here is derived from an EMBL/GenBank/DDBJ whole genome shotgun (WGS) entry which is preliminary data.</text>
</comment>
<reference evidence="1 2" key="1">
    <citation type="submission" date="2023-07" db="EMBL/GenBank/DDBJ databases">
        <title>Genomic Encyclopedia of Type Strains, Phase IV (KMG-IV): sequencing the most valuable type-strain genomes for metagenomic binning, comparative biology and taxonomic classification.</title>
        <authorList>
            <person name="Goeker M."/>
        </authorList>
    </citation>
    <scope>NUCLEOTIDE SEQUENCE [LARGE SCALE GENOMIC DNA]</scope>
    <source>
        <strain evidence="1 2">DSM 14914</strain>
    </source>
</reference>
<accession>A0ABU0L7U4</accession>
<name>A0ABU0L7U4_9BACL</name>
<gene>
    <name evidence="1" type="ORF">QOZ95_005519</name>
</gene>
<dbReference type="Proteomes" id="UP001242811">
    <property type="component" value="Unassembled WGS sequence"/>
</dbReference>
<organism evidence="1 2">
    <name type="scientific">Paenibacillus brasilensis</name>
    <dbReference type="NCBI Taxonomy" id="128574"/>
    <lineage>
        <taxon>Bacteria</taxon>
        <taxon>Bacillati</taxon>
        <taxon>Bacillota</taxon>
        <taxon>Bacilli</taxon>
        <taxon>Bacillales</taxon>
        <taxon>Paenibacillaceae</taxon>
        <taxon>Paenibacillus</taxon>
    </lineage>
</organism>